<evidence type="ECO:0000256" key="2">
    <source>
        <dbReference type="ARBA" id="ARBA00004989"/>
    </source>
</evidence>
<evidence type="ECO:0000256" key="6">
    <source>
        <dbReference type="ARBA" id="ARBA00022679"/>
    </source>
</evidence>
<dbReference type="RefSeq" id="WP_349054039.1">
    <property type="nucleotide sequence ID" value="NZ_JBBNPS010000013.1"/>
</dbReference>
<dbReference type="InterPro" id="IPR004614">
    <property type="entry name" value="P_AcTrfase"/>
</dbReference>
<dbReference type="InterPro" id="IPR050500">
    <property type="entry name" value="Phos_Acetyltrans/Butyryltrans"/>
</dbReference>
<dbReference type="PIRSF" id="PIRSF000428">
    <property type="entry name" value="P_Ac_trans"/>
    <property type="match status" value="1"/>
</dbReference>
<dbReference type="InterPro" id="IPR042113">
    <property type="entry name" value="P_AcTrfase_dom1"/>
</dbReference>
<dbReference type="PANTHER" id="PTHR43356:SF3">
    <property type="entry name" value="PHOSPHATE ACETYLTRANSFERASE"/>
    <property type="match status" value="1"/>
</dbReference>
<comment type="caution">
    <text evidence="10">The sequence shown here is derived from an EMBL/GenBank/DDBJ whole genome shotgun (WGS) entry which is preliminary data.</text>
</comment>
<sequence>MAFIEYLRTRITHKGIRIVFPEGEDPRVLWAAVEHQKEGLVHPIVIGFKNEIEATAKRENIDISGLEIVEVGQFEHNDELVEKFVERRKGKIDETRARAQLHDPNYLGTMMVYAGYADGMVSGAVHTTGQTILPALQIIKTKKGVNRVSGVFILFRGKECYLMADCAINTEMDAPTLAEVAVTTDEAAKQFGFDPKIAMLSFSTKGSAKSDTVKKVEVATYLVKESHPEIKVDGELQFDAAIDPEVAKKKAPGSDVAGQANVFIFPNLECGNIGYKIAQRLGGFTAIGPILQGLNMPVNDLSRGCTKEETYQLSLITAVQACIAKDEQEK</sequence>
<keyword evidence="6 10" id="KW-0808">Transferase</keyword>
<protein>
    <recommendedName>
        <fullName evidence="5">Phosphate acetyltransferase</fullName>
        <ecNumber evidence="4">2.3.1.8</ecNumber>
    </recommendedName>
    <alternativeName>
        <fullName evidence="8">Phosphotransacetylase</fullName>
    </alternativeName>
</protein>
<dbReference type="SUPFAM" id="SSF53659">
    <property type="entry name" value="Isocitrate/Isopropylmalate dehydrogenase-like"/>
    <property type="match status" value="1"/>
</dbReference>
<dbReference type="Proteomes" id="UP001481872">
    <property type="component" value="Unassembled WGS sequence"/>
</dbReference>
<gene>
    <name evidence="10" type="primary">pta</name>
    <name evidence="10" type="ORF">AAA081_05650</name>
</gene>
<comment type="catalytic activity">
    <reaction evidence="1">
        <text>acetyl-CoA + phosphate = acetyl phosphate + CoA</text>
        <dbReference type="Rhea" id="RHEA:19521"/>
        <dbReference type="ChEBI" id="CHEBI:22191"/>
        <dbReference type="ChEBI" id="CHEBI:43474"/>
        <dbReference type="ChEBI" id="CHEBI:57287"/>
        <dbReference type="ChEBI" id="CHEBI:57288"/>
        <dbReference type="EC" id="2.3.1.8"/>
    </reaction>
</comment>
<dbReference type="InterPro" id="IPR042112">
    <property type="entry name" value="P_AcTrfase_dom2"/>
</dbReference>
<evidence type="ECO:0000313" key="11">
    <source>
        <dbReference type="Proteomes" id="UP001481872"/>
    </source>
</evidence>
<comment type="pathway">
    <text evidence="2">Metabolic intermediate biosynthesis; acetyl-CoA biosynthesis; acetyl-CoA from acetate: step 2/2.</text>
</comment>
<comment type="similarity">
    <text evidence="3">Belongs to the phosphate acetyltransferase and butyryltransferase family.</text>
</comment>
<evidence type="ECO:0000256" key="5">
    <source>
        <dbReference type="ARBA" id="ARBA00021528"/>
    </source>
</evidence>
<evidence type="ECO:0000256" key="3">
    <source>
        <dbReference type="ARBA" id="ARBA00005656"/>
    </source>
</evidence>
<proteinExistence type="inferred from homology"/>
<dbReference type="EC" id="2.3.1.8" evidence="4"/>
<dbReference type="PANTHER" id="PTHR43356">
    <property type="entry name" value="PHOSPHATE ACETYLTRANSFERASE"/>
    <property type="match status" value="1"/>
</dbReference>
<keyword evidence="7 10" id="KW-0012">Acyltransferase</keyword>
<evidence type="ECO:0000256" key="7">
    <source>
        <dbReference type="ARBA" id="ARBA00023315"/>
    </source>
</evidence>
<dbReference type="GO" id="GO:0008959">
    <property type="term" value="F:phosphate acetyltransferase activity"/>
    <property type="evidence" value="ECO:0007669"/>
    <property type="project" value="UniProtKB-EC"/>
</dbReference>
<dbReference type="Gene3D" id="3.40.50.10750">
    <property type="entry name" value="Isocitrate/Isopropylmalate dehydrogenase-like"/>
    <property type="match status" value="1"/>
</dbReference>
<feature type="domain" description="Phosphate acetyl/butaryl transferase" evidence="9">
    <location>
        <begin position="3"/>
        <end position="318"/>
    </location>
</feature>
<keyword evidence="11" id="KW-1185">Reference proteome</keyword>
<dbReference type="Pfam" id="PF01515">
    <property type="entry name" value="PTA_PTB"/>
    <property type="match status" value="1"/>
</dbReference>
<evidence type="ECO:0000256" key="4">
    <source>
        <dbReference type="ARBA" id="ARBA00012707"/>
    </source>
</evidence>
<dbReference type="InterPro" id="IPR012147">
    <property type="entry name" value="P_Ac_Bu_trans"/>
</dbReference>
<name>A0ABV1J6I6_9FIRM</name>
<dbReference type="EMBL" id="JBBNPS010000013">
    <property type="protein sequence ID" value="MEQ3353784.1"/>
    <property type="molecule type" value="Genomic_DNA"/>
</dbReference>
<dbReference type="InterPro" id="IPR002505">
    <property type="entry name" value="PTA_PTB"/>
</dbReference>
<evidence type="ECO:0000259" key="9">
    <source>
        <dbReference type="Pfam" id="PF01515"/>
    </source>
</evidence>
<dbReference type="NCBIfam" id="TIGR00651">
    <property type="entry name" value="pta"/>
    <property type="match status" value="1"/>
</dbReference>
<evidence type="ECO:0000313" key="10">
    <source>
        <dbReference type="EMBL" id="MEQ3353784.1"/>
    </source>
</evidence>
<accession>A0ABV1J6I6</accession>
<dbReference type="NCBIfam" id="NF007233">
    <property type="entry name" value="PRK09653.1"/>
    <property type="match status" value="1"/>
</dbReference>
<organism evidence="10 11">
    <name type="scientific">Aedoeadaptatus acetigenes</name>
    <dbReference type="NCBI Taxonomy" id="2981723"/>
    <lineage>
        <taxon>Bacteria</taxon>
        <taxon>Bacillati</taxon>
        <taxon>Bacillota</taxon>
        <taxon>Tissierellia</taxon>
        <taxon>Tissierellales</taxon>
        <taxon>Peptoniphilaceae</taxon>
        <taxon>Aedoeadaptatus</taxon>
    </lineage>
</organism>
<reference evidence="10 11" key="1">
    <citation type="submission" date="2024-04" db="EMBL/GenBank/DDBJ databases">
        <title>Human intestinal bacterial collection.</title>
        <authorList>
            <person name="Pauvert C."/>
            <person name="Hitch T.C.A."/>
            <person name="Clavel T."/>
        </authorList>
    </citation>
    <scope>NUCLEOTIDE SEQUENCE [LARGE SCALE GENOMIC DNA]</scope>
    <source>
        <strain evidence="10 11">CLA-SR-H026</strain>
    </source>
</reference>
<evidence type="ECO:0000256" key="8">
    <source>
        <dbReference type="ARBA" id="ARBA00031108"/>
    </source>
</evidence>
<evidence type="ECO:0000256" key="1">
    <source>
        <dbReference type="ARBA" id="ARBA00000705"/>
    </source>
</evidence>
<dbReference type="Gene3D" id="3.40.50.10950">
    <property type="match status" value="1"/>
</dbReference>